<keyword evidence="1" id="KW-0472">Membrane</keyword>
<reference evidence="2 3" key="1">
    <citation type="submission" date="2020-01" db="EMBL/GenBank/DDBJ databases">
        <title>Bactrocera dorsalis gut bacteria genome.</title>
        <authorList>
            <person name="Zhang H."/>
            <person name="Cai Z."/>
        </authorList>
    </citation>
    <scope>NUCLEOTIDE SEQUENCE [LARGE SCALE GENOMIC DNA]</scope>
    <source>
        <strain evidence="2 3">BD177</strain>
        <plasmid evidence="2 3">unnamed2</plasmid>
    </source>
</reference>
<evidence type="ECO:0000313" key="2">
    <source>
        <dbReference type="EMBL" id="QHS50070.1"/>
    </source>
</evidence>
<organism evidence="2 3">
    <name type="scientific">Klebsiella michiganensis</name>
    <dbReference type="NCBI Taxonomy" id="1134687"/>
    <lineage>
        <taxon>Bacteria</taxon>
        <taxon>Pseudomonadati</taxon>
        <taxon>Pseudomonadota</taxon>
        <taxon>Gammaproteobacteria</taxon>
        <taxon>Enterobacterales</taxon>
        <taxon>Enterobacteriaceae</taxon>
        <taxon>Klebsiella/Raoultella group</taxon>
        <taxon>Klebsiella</taxon>
    </lineage>
</organism>
<keyword evidence="1" id="KW-1133">Transmembrane helix</keyword>
<dbReference type="Pfam" id="PF04403">
    <property type="entry name" value="PqiA"/>
    <property type="match status" value="1"/>
</dbReference>
<keyword evidence="2" id="KW-0614">Plasmid</keyword>
<protein>
    <submittedName>
        <fullName evidence="2">Paraquat-inducible protein A</fullName>
    </submittedName>
</protein>
<feature type="transmembrane region" description="Helical" evidence="1">
    <location>
        <begin position="172"/>
        <end position="190"/>
    </location>
</feature>
<dbReference type="EMBL" id="CP048110">
    <property type="protein sequence ID" value="QHS50070.1"/>
    <property type="molecule type" value="Genomic_DNA"/>
</dbReference>
<feature type="transmembrane region" description="Helical" evidence="1">
    <location>
        <begin position="141"/>
        <end position="160"/>
    </location>
</feature>
<dbReference type="Proteomes" id="UP000464389">
    <property type="component" value="Plasmid unnamed2"/>
</dbReference>
<dbReference type="InterPro" id="IPR007498">
    <property type="entry name" value="PqiA-like"/>
</dbReference>
<gene>
    <name evidence="2" type="ORF">GW952_31155</name>
</gene>
<geneLocation type="plasmid" evidence="2">
    <name>unnamed2</name>
</geneLocation>
<dbReference type="RefSeq" id="WP_162122845.1">
    <property type="nucleotide sequence ID" value="NZ_CP048110.1"/>
</dbReference>
<sequence length="208" mass="22443">MKTFPHLIICPHCDSVYQKQCATPGETARCIRCHAVLWDGNGCVSDHLLPLVLTSGLTFILACCLPVMSVGLPGVTREITLLDVVFTPGSSDCISALAAGSLFLLIIAPGLQISLTGWMLLFSRFRHPAPGFIPIMKLLKWIHPWSMVDVAVLGFLVAGIKLSSQLDVSAGPGGYALVAASFLLLFVSHHDLQPLWSLLPAERNENDV</sequence>
<evidence type="ECO:0000256" key="1">
    <source>
        <dbReference type="SAM" id="Phobius"/>
    </source>
</evidence>
<proteinExistence type="predicted"/>
<evidence type="ECO:0000313" key="3">
    <source>
        <dbReference type="Proteomes" id="UP000464389"/>
    </source>
</evidence>
<dbReference type="AlphaFoldDB" id="A0A6P1V7E2"/>
<feature type="transmembrane region" description="Helical" evidence="1">
    <location>
        <begin position="93"/>
        <end position="121"/>
    </location>
</feature>
<keyword evidence="1" id="KW-0812">Transmembrane</keyword>
<accession>A0A6P1V7E2</accession>
<name>A0A6P1V7E2_9ENTR</name>
<feature type="transmembrane region" description="Helical" evidence="1">
    <location>
        <begin position="48"/>
        <end position="72"/>
    </location>
</feature>